<dbReference type="GO" id="GO:0033179">
    <property type="term" value="C:proton-transporting V-type ATPase, V0 domain"/>
    <property type="evidence" value="ECO:0007669"/>
    <property type="project" value="InterPro"/>
</dbReference>
<evidence type="ECO:0000313" key="12">
    <source>
        <dbReference type="EMBL" id="HGQ74344.1"/>
    </source>
</evidence>
<dbReference type="GO" id="GO:0007035">
    <property type="term" value="P:vacuolar acidification"/>
    <property type="evidence" value="ECO:0007669"/>
    <property type="project" value="TreeGrafter"/>
</dbReference>
<dbReference type="InterPro" id="IPR002490">
    <property type="entry name" value="V-ATPase_116kDa_su"/>
</dbReference>
<evidence type="ECO:0000256" key="10">
    <source>
        <dbReference type="SAM" id="Coils"/>
    </source>
</evidence>
<evidence type="ECO:0000256" key="1">
    <source>
        <dbReference type="ARBA" id="ARBA00004141"/>
    </source>
</evidence>
<feature type="transmembrane region" description="Helical" evidence="11">
    <location>
        <begin position="480"/>
        <end position="502"/>
    </location>
</feature>
<feature type="transmembrane region" description="Helical" evidence="11">
    <location>
        <begin position="404"/>
        <end position="424"/>
    </location>
</feature>
<dbReference type="PANTHER" id="PTHR11629">
    <property type="entry name" value="VACUOLAR PROTON ATPASES"/>
    <property type="match status" value="1"/>
</dbReference>
<evidence type="ECO:0000256" key="8">
    <source>
        <dbReference type="ARBA" id="ARBA00059506"/>
    </source>
</evidence>
<comment type="caution">
    <text evidence="12">The sequence shown here is derived from an EMBL/GenBank/DDBJ whole genome shotgun (WGS) entry which is preliminary data.</text>
</comment>
<feature type="coiled-coil region" evidence="10">
    <location>
        <begin position="107"/>
        <end position="137"/>
    </location>
</feature>
<dbReference type="PANTHER" id="PTHR11629:SF63">
    <property type="entry name" value="V-TYPE PROTON ATPASE SUBUNIT A"/>
    <property type="match status" value="1"/>
</dbReference>
<keyword evidence="3" id="KW-0813">Transport</keyword>
<name>A0A7C4NPB9_STAMA</name>
<protein>
    <recommendedName>
        <fullName evidence="9">A-type ATP synthase subunit I</fullName>
    </recommendedName>
</protein>
<organism evidence="12">
    <name type="scientific">Staphylothermus marinus</name>
    <dbReference type="NCBI Taxonomy" id="2280"/>
    <lineage>
        <taxon>Archaea</taxon>
        <taxon>Thermoproteota</taxon>
        <taxon>Thermoprotei</taxon>
        <taxon>Desulfurococcales</taxon>
        <taxon>Desulfurococcaceae</taxon>
        <taxon>Staphylothermus</taxon>
    </lineage>
</organism>
<keyword evidence="10" id="KW-0175">Coiled coil</keyword>
<dbReference type="EMBL" id="DTBP01000038">
    <property type="protein sequence ID" value="HGQ74344.1"/>
    <property type="molecule type" value="Genomic_DNA"/>
</dbReference>
<proteinExistence type="inferred from homology"/>
<dbReference type="GO" id="GO:0046961">
    <property type="term" value="F:proton-transporting ATPase activity, rotational mechanism"/>
    <property type="evidence" value="ECO:0007669"/>
    <property type="project" value="InterPro"/>
</dbReference>
<evidence type="ECO:0000256" key="2">
    <source>
        <dbReference type="ARBA" id="ARBA00009904"/>
    </source>
</evidence>
<dbReference type="GO" id="GO:0051117">
    <property type="term" value="F:ATPase binding"/>
    <property type="evidence" value="ECO:0007669"/>
    <property type="project" value="TreeGrafter"/>
</dbReference>
<feature type="transmembrane region" description="Helical" evidence="11">
    <location>
        <begin position="522"/>
        <end position="549"/>
    </location>
</feature>
<feature type="transmembrane region" description="Helical" evidence="11">
    <location>
        <begin position="357"/>
        <end position="383"/>
    </location>
</feature>
<evidence type="ECO:0000256" key="4">
    <source>
        <dbReference type="ARBA" id="ARBA00022692"/>
    </source>
</evidence>
<reference evidence="12" key="1">
    <citation type="journal article" date="2020" name="mSystems">
        <title>Genome- and Community-Level Interaction Insights into Carbon Utilization and Element Cycling Functions of Hydrothermarchaeota in Hydrothermal Sediment.</title>
        <authorList>
            <person name="Zhou Z."/>
            <person name="Liu Y."/>
            <person name="Xu W."/>
            <person name="Pan J."/>
            <person name="Luo Z.H."/>
            <person name="Li M."/>
        </authorList>
    </citation>
    <scope>NUCLEOTIDE SEQUENCE [LARGE SCALE GENOMIC DNA]</scope>
    <source>
        <strain evidence="12">SpSt-648</strain>
    </source>
</reference>
<feature type="transmembrane region" description="Helical" evidence="11">
    <location>
        <begin position="561"/>
        <end position="579"/>
    </location>
</feature>
<dbReference type="GO" id="GO:0016471">
    <property type="term" value="C:vacuolar proton-transporting V-type ATPase complex"/>
    <property type="evidence" value="ECO:0007669"/>
    <property type="project" value="TreeGrafter"/>
</dbReference>
<comment type="subcellular location">
    <subcellularLocation>
        <location evidence="1">Membrane</location>
        <topology evidence="1">Multi-pass membrane protein</topology>
    </subcellularLocation>
</comment>
<comment type="similarity">
    <text evidence="2">Belongs to the V-ATPase 116 kDa subunit family.</text>
</comment>
<keyword evidence="7 11" id="KW-0472">Membrane</keyword>
<comment type="function">
    <text evidence="8">Component of the A-type ATP synthase that produces ATP from ADP in the presence of a proton gradient across the membrane.</text>
</comment>
<evidence type="ECO:0000256" key="5">
    <source>
        <dbReference type="ARBA" id="ARBA00022989"/>
    </source>
</evidence>
<feature type="transmembrane region" description="Helical" evidence="11">
    <location>
        <begin position="444"/>
        <end position="468"/>
    </location>
</feature>
<evidence type="ECO:0000256" key="7">
    <source>
        <dbReference type="ARBA" id="ARBA00023136"/>
    </source>
</evidence>
<sequence length="655" mass="73762">MVDVKKIFLSNPDFAVKTYIITPHDYLNPVSTKIVELGVLEIITQEKVEKYSVEVKEIVEYYNLLENARKLYDEFAFQLEKEVVVEIKYTPEPGEFRSLVGKLVDKLNTLVKEVRGLNELIIQLEKEISRLELLKSLINEILVKYPEADVSLLKYCGRDIVVETFIGPYESIVQIQSKALYTIALVSSGDKTIANFVFTRKDYNWVMENLSRNLELLNGIEKYKSSSLRNVLNEVSGELDSSRTRLSEIISRKRSIVSSSLEDLALLKIIIDLEYGRIKALYDAVKSRFVTLIIGWIPGSKKKLIKDLESLYPIHVVFEEVAEPPAEFNNLKVFKPFELLTEMNGAPSKTDWDPTPLITYAFIIFFGLMMADAGYSIGLILATKYLLPIFTDDPGSEGFRKLQRILYVTGFSGLVVGLLSKSFFGDLLGAYIPLSKPIISTMNAIQLIMISLVLGWIWIFIAHILAFLKNVVKLRDAYGAVSELAISIIMVLGTFVVIHMLSSNKMIEKIDFIENNYVLIRTLLIVTVAVLVFVKIRTTGALGAFLWLFDVAGILGDIFSFMRIAGIMLGTAILAYIFNQIIMSAVIINIGLGVLAAIGLHFFAFALTPIGPFVHSLRLCILEISSKFYEGMNRKLRTLKVHIPLKLTIGSVRRT</sequence>
<evidence type="ECO:0000256" key="6">
    <source>
        <dbReference type="ARBA" id="ARBA00023065"/>
    </source>
</evidence>
<dbReference type="AlphaFoldDB" id="A0A7C4NPB9"/>
<evidence type="ECO:0000256" key="9">
    <source>
        <dbReference type="ARBA" id="ARBA00068671"/>
    </source>
</evidence>
<feature type="transmembrane region" description="Helical" evidence="11">
    <location>
        <begin position="585"/>
        <end position="608"/>
    </location>
</feature>
<accession>A0A7C4NPB9</accession>
<keyword evidence="6" id="KW-0406">Ion transport</keyword>
<gene>
    <name evidence="12" type="ORF">ENU20_04640</name>
</gene>
<keyword evidence="5 11" id="KW-1133">Transmembrane helix</keyword>
<evidence type="ECO:0000256" key="3">
    <source>
        <dbReference type="ARBA" id="ARBA00022448"/>
    </source>
</evidence>
<keyword evidence="4 11" id="KW-0812">Transmembrane</keyword>
<evidence type="ECO:0000256" key="11">
    <source>
        <dbReference type="SAM" id="Phobius"/>
    </source>
</evidence>